<accession>A0A2P5DHG9</accession>
<keyword evidence="2" id="KW-1185">Reference proteome</keyword>
<evidence type="ECO:0000313" key="2">
    <source>
        <dbReference type="Proteomes" id="UP000237105"/>
    </source>
</evidence>
<sequence>MEGALASVNFLEVLNLETTFAVSFFPMVLVFKALSVVAENSIRESFASELENITNKFEDKSAEDRIRVNPRQRCKE</sequence>
<dbReference type="AlphaFoldDB" id="A0A2P5DHG9"/>
<evidence type="ECO:0000313" key="1">
    <source>
        <dbReference type="EMBL" id="PON72754.1"/>
    </source>
</evidence>
<reference evidence="2" key="1">
    <citation type="submission" date="2016-06" db="EMBL/GenBank/DDBJ databases">
        <title>Parallel loss of symbiosis genes in relatives of nitrogen-fixing non-legume Parasponia.</title>
        <authorList>
            <person name="Van Velzen R."/>
            <person name="Holmer R."/>
            <person name="Bu F."/>
            <person name="Rutten L."/>
            <person name="Van Zeijl A."/>
            <person name="Liu W."/>
            <person name="Santuari L."/>
            <person name="Cao Q."/>
            <person name="Sharma T."/>
            <person name="Shen D."/>
            <person name="Roswanjaya Y."/>
            <person name="Wardhani T."/>
            <person name="Kalhor M.S."/>
            <person name="Jansen J."/>
            <person name="Van den Hoogen J."/>
            <person name="Gungor B."/>
            <person name="Hartog M."/>
            <person name="Hontelez J."/>
            <person name="Verver J."/>
            <person name="Yang W.-C."/>
            <person name="Schijlen E."/>
            <person name="Repin R."/>
            <person name="Schilthuizen M."/>
            <person name="Schranz E."/>
            <person name="Heidstra R."/>
            <person name="Miyata K."/>
            <person name="Fedorova E."/>
            <person name="Kohlen W."/>
            <person name="Bisseling T."/>
            <person name="Smit S."/>
            <person name="Geurts R."/>
        </authorList>
    </citation>
    <scope>NUCLEOTIDE SEQUENCE [LARGE SCALE GENOMIC DNA]</scope>
    <source>
        <strain evidence="2">cv. WU1-14</strain>
    </source>
</reference>
<organism evidence="1 2">
    <name type="scientific">Parasponia andersonii</name>
    <name type="common">Sponia andersonii</name>
    <dbReference type="NCBI Taxonomy" id="3476"/>
    <lineage>
        <taxon>Eukaryota</taxon>
        <taxon>Viridiplantae</taxon>
        <taxon>Streptophyta</taxon>
        <taxon>Embryophyta</taxon>
        <taxon>Tracheophyta</taxon>
        <taxon>Spermatophyta</taxon>
        <taxon>Magnoliopsida</taxon>
        <taxon>eudicotyledons</taxon>
        <taxon>Gunneridae</taxon>
        <taxon>Pentapetalae</taxon>
        <taxon>rosids</taxon>
        <taxon>fabids</taxon>
        <taxon>Rosales</taxon>
        <taxon>Cannabaceae</taxon>
        <taxon>Parasponia</taxon>
    </lineage>
</organism>
<proteinExistence type="predicted"/>
<protein>
    <submittedName>
        <fullName evidence="1">Uncharacterized protein</fullName>
    </submittedName>
</protein>
<gene>
    <name evidence="1" type="ORF">PanWU01x14_062230</name>
</gene>
<dbReference type="Proteomes" id="UP000237105">
    <property type="component" value="Unassembled WGS sequence"/>
</dbReference>
<name>A0A2P5DHG9_PARAD</name>
<comment type="caution">
    <text evidence="1">The sequence shown here is derived from an EMBL/GenBank/DDBJ whole genome shotgun (WGS) entry which is preliminary data.</text>
</comment>
<dbReference type="EMBL" id="JXTB01000037">
    <property type="protein sequence ID" value="PON72754.1"/>
    <property type="molecule type" value="Genomic_DNA"/>
</dbReference>